<dbReference type="PANTHER" id="PTHR22872:SF2">
    <property type="entry name" value="INHIBITOR OF BRUTON TYROSINE KINASE"/>
    <property type="match status" value="1"/>
</dbReference>
<dbReference type="Pfam" id="PF13540">
    <property type="entry name" value="RCC1_2"/>
    <property type="match status" value="2"/>
</dbReference>
<feature type="repeat" description="RCC1" evidence="2">
    <location>
        <begin position="51"/>
        <end position="102"/>
    </location>
</feature>
<evidence type="ECO:0000313" key="4">
    <source>
        <dbReference type="Proteomes" id="UP000761534"/>
    </source>
</evidence>
<sequence>MAVFSFGSNGNYQLGVGHDEDLDIPERVLIDEHVRYICSGGNHTVFISNSGQLYGTGLNSNGQLSFLGDDKHITVPTKLDDDKERFGIVGAGWEYTIAVTEDGKRLYSCGAGPKGELGLGLGVTQTSEPKIIPDFPPSGRTVVSLSTGMSHVIALLDDGSAYGWGAARKGQLGEPVEKMIWTPRKINSDIPHISFIGCGRDFSVLGSRTENTVVVLGDDRFGIRSNKPIVDQREIKDLNCGWSHAQLLYSDGTVASWGNNIHGQKAPEGLAPIKQMAVGTEHVLAIDDSNKLVAWGWGEHGNCGHNHTDGSITNILNEASSVKFIHSGYANSWYITH</sequence>
<dbReference type="PROSITE" id="PS50012">
    <property type="entry name" value="RCC1_3"/>
    <property type="match status" value="5"/>
</dbReference>
<name>A0A642UMQ8_9ASCO</name>
<keyword evidence="4" id="KW-1185">Reference proteome</keyword>
<keyword evidence="1" id="KW-0677">Repeat</keyword>
<dbReference type="AlphaFoldDB" id="A0A642UMQ8"/>
<gene>
    <name evidence="3" type="ORF">TRICI_005965</name>
</gene>
<evidence type="ECO:0000256" key="2">
    <source>
        <dbReference type="PROSITE-ProRule" id="PRU00235"/>
    </source>
</evidence>
<dbReference type="EMBL" id="SWFS01000478">
    <property type="protein sequence ID" value="KAA8901887.1"/>
    <property type="molecule type" value="Genomic_DNA"/>
</dbReference>
<dbReference type="InterPro" id="IPR051625">
    <property type="entry name" value="Signaling_Regulatory_Domain"/>
</dbReference>
<dbReference type="PROSITE" id="PS00626">
    <property type="entry name" value="RCC1_2"/>
    <property type="match status" value="1"/>
</dbReference>
<evidence type="ECO:0000313" key="3">
    <source>
        <dbReference type="EMBL" id="KAA8901887.1"/>
    </source>
</evidence>
<dbReference type="PANTHER" id="PTHR22872">
    <property type="entry name" value="BTK-BINDING PROTEIN-RELATED"/>
    <property type="match status" value="1"/>
</dbReference>
<accession>A0A642UMQ8</accession>
<comment type="caution">
    <text evidence="3">The sequence shown here is derived from an EMBL/GenBank/DDBJ whole genome shotgun (WGS) entry which is preliminary data.</text>
</comment>
<dbReference type="PRINTS" id="PR00633">
    <property type="entry name" value="RCCNDNSATION"/>
</dbReference>
<reference evidence="3" key="1">
    <citation type="journal article" date="2019" name="G3 (Bethesda)">
        <title>Genome Assemblies of Two Rare Opportunistic Yeast Pathogens: Diutina rugosa (syn. Candida rugosa) and Trichomonascus ciferrii (syn. Candida ciferrii).</title>
        <authorList>
            <person name="Mixao V."/>
            <person name="Saus E."/>
            <person name="Hansen A.P."/>
            <person name="Lass-Florl C."/>
            <person name="Gabaldon T."/>
        </authorList>
    </citation>
    <scope>NUCLEOTIDE SEQUENCE</scope>
    <source>
        <strain evidence="3">CBS 4856</strain>
    </source>
</reference>
<dbReference type="SUPFAM" id="SSF50985">
    <property type="entry name" value="RCC1/BLIP-II"/>
    <property type="match status" value="1"/>
</dbReference>
<organism evidence="3 4">
    <name type="scientific">Trichomonascus ciferrii</name>
    <dbReference type="NCBI Taxonomy" id="44093"/>
    <lineage>
        <taxon>Eukaryota</taxon>
        <taxon>Fungi</taxon>
        <taxon>Dikarya</taxon>
        <taxon>Ascomycota</taxon>
        <taxon>Saccharomycotina</taxon>
        <taxon>Dipodascomycetes</taxon>
        <taxon>Dipodascales</taxon>
        <taxon>Trichomonascaceae</taxon>
        <taxon>Trichomonascus</taxon>
        <taxon>Trichomonascus ciferrii complex</taxon>
    </lineage>
</organism>
<proteinExistence type="predicted"/>
<dbReference type="Gene3D" id="2.130.10.30">
    <property type="entry name" value="Regulator of chromosome condensation 1/beta-lactamase-inhibitor protein II"/>
    <property type="match status" value="2"/>
</dbReference>
<protein>
    <submittedName>
        <fullName evidence="3">Uncharacterized protein</fullName>
    </submittedName>
</protein>
<dbReference type="VEuPathDB" id="FungiDB:TRICI_005965"/>
<feature type="repeat" description="RCC1" evidence="2">
    <location>
        <begin position="1"/>
        <end position="50"/>
    </location>
</feature>
<feature type="repeat" description="RCC1" evidence="2">
    <location>
        <begin position="159"/>
        <end position="209"/>
    </location>
</feature>
<feature type="repeat" description="RCC1" evidence="2">
    <location>
        <begin position="104"/>
        <end position="158"/>
    </location>
</feature>
<dbReference type="InterPro" id="IPR000408">
    <property type="entry name" value="Reg_chr_condens"/>
</dbReference>
<dbReference type="InterPro" id="IPR009091">
    <property type="entry name" value="RCC1/BLIP-II"/>
</dbReference>
<feature type="repeat" description="RCC1" evidence="2">
    <location>
        <begin position="252"/>
        <end position="289"/>
    </location>
</feature>
<dbReference type="OrthoDB" id="5370059at2759"/>
<dbReference type="Proteomes" id="UP000761534">
    <property type="component" value="Unassembled WGS sequence"/>
</dbReference>
<evidence type="ECO:0000256" key="1">
    <source>
        <dbReference type="ARBA" id="ARBA00022737"/>
    </source>
</evidence>
<dbReference type="Pfam" id="PF00415">
    <property type="entry name" value="RCC1"/>
    <property type="match status" value="2"/>
</dbReference>